<accession>A0A8S4C0G2</accession>
<dbReference type="InterPro" id="IPR036179">
    <property type="entry name" value="Ig-like_dom_sf"/>
</dbReference>
<dbReference type="InterPro" id="IPR013106">
    <property type="entry name" value="Ig_V-set"/>
</dbReference>
<dbReference type="Proteomes" id="UP000677803">
    <property type="component" value="Unassembled WGS sequence"/>
</dbReference>
<dbReference type="GO" id="GO:0005886">
    <property type="term" value="C:plasma membrane"/>
    <property type="evidence" value="ECO:0007669"/>
    <property type="project" value="TreeGrafter"/>
</dbReference>
<keyword evidence="2" id="KW-0812">Transmembrane</keyword>
<feature type="domain" description="Immunoglobulin V-set" evidence="4">
    <location>
        <begin position="38"/>
        <end position="117"/>
    </location>
</feature>
<dbReference type="SUPFAM" id="SSF48726">
    <property type="entry name" value="Immunoglobulin"/>
    <property type="match status" value="2"/>
</dbReference>
<evidence type="ECO:0000259" key="4">
    <source>
        <dbReference type="Pfam" id="PF07686"/>
    </source>
</evidence>
<protein>
    <submittedName>
        <fullName evidence="5">(Atlantic silverside) hypothetical protein</fullName>
    </submittedName>
</protein>
<dbReference type="AlphaFoldDB" id="A0A8S4C0G2"/>
<organism evidence="5 6">
    <name type="scientific">Menidia menidia</name>
    <name type="common">Atlantic silverside</name>
    <dbReference type="NCBI Taxonomy" id="238744"/>
    <lineage>
        <taxon>Eukaryota</taxon>
        <taxon>Metazoa</taxon>
        <taxon>Chordata</taxon>
        <taxon>Craniata</taxon>
        <taxon>Vertebrata</taxon>
        <taxon>Euteleostomi</taxon>
        <taxon>Actinopterygii</taxon>
        <taxon>Neopterygii</taxon>
        <taxon>Teleostei</taxon>
        <taxon>Neoteleostei</taxon>
        <taxon>Acanthomorphata</taxon>
        <taxon>Ovalentaria</taxon>
        <taxon>Atherinomorphae</taxon>
        <taxon>Atheriniformes</taxon>
        <taxon>Atherinopsidae</taxon>
        <taxon>Menidiinae</taxon>
        <taxon>Menidia</taxon>
    </lineage>
</organism>
<dbReference type="PANTHER" id="PTHR11860">
    <property type="entry name" value="POLYMERIC-IMMUNOGLOBULIN RECEPTOR"/>
    <property type="match status" value="1"/>
</dbReference>
<dbReference type="Gene3D" id="2.60.40.10">
    <property type="entry name" value="Immunoglobulins"/>
    <property type="match status" value="2"/>
</dbReference>
<dbReference type="OrthoDB" id="9805957at2759"/>
<proteinExistence type="predicted"/>
<evidence type="ECO:0000256" key="3">
    <source>
        <dbReference type="ARBA" id="ARBA00023136"/>
    </source>
</evidence>
<dbReference type="InterPro" id="IPR050671">
    <property type="entry name" value="CD300_family_receptors"/>
</dbReference>
<evidence type="ECO:0000256" key="1">
    <source>
        <dbReference type="ARBA" id="ARBA00004370"/>
    </source>
</evidence>
<keyword evidence="6" id="KW-1185">Reference proteome</keyword>
<evidence type="ECO:0000313" key="6">
    <source>
        <dbReference type="Proteomes" id="UP000677803"/>
    </source>
</evidence>
<keyword evidence="3" id="KW-0472">Membrane</keyword>
<evidence type="ECO:0000313" key="5">
    <source>
        <dbReference type="EMBL" id="CAG6022006.1"/>
    </source>
</evidence>
<reference evidence="5" key="1">
    <citation type="submission" date="2021-05" db="EMBL/GenBank/DDBJ databases">
        <authorList>
            <person name="Tigano A."/>
        </authorList>
    </citation>
    <scope>NUCLEOTIDE SEQUENCE</scope>
</reference>
<dbReference type="EMBL" id="CAJRST010041110">
    <property type="protein sequence ID" value="CAG6022006.1"/>
    <property type="molecule type" value="Genomic_DNA"/>
</dbReference>
<dbReference type="GO" id="GO:0004888">
    <property type="term" value="F:transmembrane signaling receptor activity"/>
    <property type="evidence" value="ECO:0007669"/>
    <property type="project" value="TreeGrafter"/>
</dbReference>
<sequence>MRAAADPSLDHRELPASVCVSLQAANSSSAHGLELLYGQVGGGFTMECSFSTSGWGEVKSLCREKCDGGNKLIQTKSNAAEKGRYRIQYSEKVLSVSISGLTRYDSGRYRCAVGRSSHIDVELVVAEGSGSKKLFCRGDCWHGGEILAQTDGVRAEKGRYRIGFVDKRFAGGVLYVSITQLNQSDSGRYRCYLDRIGPDGSTDFSIQVSA</sequence>
<dbReference type="PANTHER" id="PTHR11860:SF87">
    <property type="entry name" value="CMRF35-LIKE MOLECULE 8"/>
    <property type="match status" value="1"/>
</dbReference>
<comment type="subcellular location">
    <subcellularLocation>
        <location evidence="1">Membrane</location>
    </subcellularLocation>
</comment>
<dbReference type="Pfam" id="PF07686">
    <property type="entry name" value="V-set"/>
    <property type="match status" value="1"/>
</dbReference>
<feature type="non-terminal residue" evidence="5">
    <location>
        <position position="1"/>
    </location>
</feature>
<gene>
    <name evidence="5" type="ORF">MMEN_LOCUS22170</name>
</gene>
<evidence type="ECO:0000256" key="2">
    <source>
        <dbReference type="ARBA" id="ARBA00022692"/>
    </source>
</evidence>
<dbReference type="InterPro" id="IPR013783">
    <property type="entry name" value="Ig-like_fold"/>
</dbReference>
<comment type="caution">
    <text evidence="5">The sequence shown here is derived from an EMBL/GenBank/DDBJ whole genome shotgun (WGS) entry which is preliminary data.</text>
</comment>
<name>A0A8S4C0G2_9TELE</name>